<dbReference type="OrthoDB" id="10508181at2759"/>
<comment type="caution">
    <text evidence="1">The sequence shown here is derived from an EMBL/GenBank/DDBJ whole genome shotgun (WGS) entry which is preliminary data.</text>
</comment>
<accession>A0A811K6T8</accession>
<evidence type="ECO:0000313" key="2">
    <source>
        <dbReference type="Proteomes" id="UP000614601"/>
    </source>
</evidence>
<dbReference type="Proteomes" id="UP000783686">
    <property type="component" value="Unassembled WGS sequence"/>
</dbReference>
<reference evidence="1" key="1">
    <citation type="submission" date="2020-09" db="EMBL/GenBank/DDBJ databases">
        <authorList>
            <person name="Kikuchi T."/>
        </authorList>
    </citation>
    <scope>NUCLEOTIDE SEQUENCE</scope>
    <source>
        <strain evidence="1">SH1</strain>
    </source>
</reference>
<gene>
    <name evidence="1" type="ORF">BOKJ2_LOCUS3506</name>
</gene>
<keyword evidence="2" id="KW-1185">Reference proteome</keyword>
<organism evidence="1 2">
    <name type="scientific">Bursaphelenchus okinawaensis</name>
    <dbReference type="NCBI Taxonomy" id="465554"/>
    <lineage>
        <taxon>Eukaryota</taxon>
        <taxon>Metazoa</taxon>
        <taxon>Ecdysozoa</taxon>
        <taxon>Nematoda</taxon>
        <taxon>Chromadorea</taxon>
        <taxon>Rhabditida</taxon>
        <taxon>Tylenchina</taxon>
        <taxon>Tylenchomorpha</taxon>
        <taxon>Aphelenchoidea</taxon>
        <taxon>Aphelenchoididae</taxon>
        <taxon>Bursaphelenchus</taxon>
    </lineage>
</organism>
<evidence type="ECO:0000313" key="1">
    <source>
        <dbReference type="EMBL" id="CAD5211062.1"/>
    </source>
</evidence>
<dbReference type="AlphaFoldDB" id="A0A811K6T8"/>
<dbReference type="Proteomes" id="UP000614601">
    <property type="component" value="Unassembled WGS sequence"/>
</dbReference>
<dbReference type="EMBL" id="CAJFCW020000002">
    <property type="protein sequence ID" value="CAG9092622.1"/>
    <property type="molecule type" value="Genomic_DNA"/>
</dbReference>
<dbReference type="EMBL" id="CAJFDH010000002">
    <property type="protein sequence ID" value="CAD5211062.1"/>
    <property type="molecule type" value="Genomic_DNA"/>
</dbReference>
<sequence>MFRLHHKTKKFKRPINIISEEVRLLLTNAWLPKLELHGVYPLTEPMEPFIKWLNQFTIKGPLDLVLSGHYYYFYVVFDKQVFKREWPLGYMEMTYDNTAGATVETFVNFNEYLFNGASKLYVPELRMSFMNARFELLESTVKNAKTETLFLSISTGSSLFNTDKYIGQPDENTHIVDLVLDLREFNGIPDKLINYILASLGKLENVIIIRTERCDRHSSKRPKLSTNDDISDEYSNVNFIFVTVSDTNMDTAVLLAELSFSRRELYLIRQALPNTTKFLPNSTTTRSYYIDS</sequence>
<protein>
    <submittedName>
        <fullName evidence="1">Uncharacterized protein</fullName>
    </submittedName>
</protein>
<proteinExistence type="predicted"/>
<name>A0A811K6T8_9BILA</name>